<dbReference type="InterPro" id="IPR013120">
    <property type="entry name" value="FAR_NAD-bd"/>
</dbReference>
<evidence type="ECO:0000313" key="3">
    <source>
        <dbReference type="EMBL" id="RZC76620.1"/>
    </source>
</evidence>
<dbReference type="Gene3D" id="3.40.50.720">
    <property type="entry name" value="NAD(P)-binding Rossmann-like Domain"/>
    <property type="match status" value="1"/>
</dbReference>
<dbReference type="STRING" id="3469.A0A4Y7KW72"/>
<dbReference type="AlphaFoldDB" id="A0A4Y7KW72"/>
<dbReference type="Gramene" id="RZC76620">
    <property type="protein sequence ID" value="RZC76620"/>
    <property type="gene ID" value="C5167_000731"/>
</dbReference>
<dbReference type="PANTHER" id="PTHR11011">
    <property type="entry name" value="MALE STERILITY PROTEIN 2-RELATED"/>
    <property type="match status" value="1"/>
</dbReference>
<dbReference type="SUPFAM" id="SSF51735">
    <property type="entry name" value="NAD(P)-binding Rossmann-fold domains"/>
    <property type="match status" value="1"/>
</dbReference>
<dbReference type="GO" id="GO:0102965">
    <property type="term" value="F:alcohol-forming long-chain fatty acyl-CoA reductase activity"/>
    <property type="evidence" value="ECO:0007669"/>
    <property type="project" value="UniProtKB-EC"/>
</dbReference>
<keyword evidence="1" id="KW-0560">Oxidoreductase</keyword>
<dbReference type="Proteomes" id="UP000316621">
    <property type="component" value="Chromosome 9"/>
</dbReference>
<dbReference type="Pfam" id="PF07993">
    <property type="entry name" value="NAD_binding_4"/>
    <property type="match status" value="1"/>
</dbReference>
<proteinExistence type="inferred from homology"/>
<dbReference type="EMBL" id="CM010723">
    <property type="protein sequence ID" value="RZC76620.1"/>
    <property type="molecule type" value="Genomic_DNA"/>
</dbReference>
<dbReference type="GO" id="GO:0080019">
    <property type="term" value="F:alcohol-forming very long-chain fatty acyl-CoA reductase activity"/>
    <property type="evidence" value="ECO:0007669"/>
    <property type="project" value="InterPro"/>
</dbReference>
<accession>A0A4Y7KW72</accession>
<protein>
    <recommendedName>
        <fullName evidence="1">Fatty acyl-CoA reductase</fullName>
        <ecNumber evidence="1">1.2.1.84</ecNumber>
    </recommendedName>
</protein>
<dbReference type="EC" id="1.2.1.84" evidence="1"/>
<evidence type="ECO:0000313" key="4">
    <source>
        <dbReference type="Proteomes" id="UP000316621"/>
    </source>
</evidence>
<dbReference type="GO" id="GO:0010345">
    <property type="term" value="P:suberin biosynthetic process"/>
    <property type="evidence" value="ECO:0007669"/>
    <property type="project" value="TreeGrafter"/>
</dbReference>
<dbReference type="GO" id="GO:0035336">
    <property type="term" value="P:long-chain fatty-acyl-CoA metabolic process"/>
    <property type="evidence" value="ECO:0007669"/>
    <property type="project" value="TreeGrafter"/>
</dbReference>
<gene>
    <name evidence="3" type="ORF">C5167_000731</name>
</gene>
<evidence type="ECO:0000256" key="1">
    <source>
        <dbReference type="RuleBase" id="RU363097"/>
    </source>
</evidence>
<comment type="similarity">
    <text evidence="1">Belongs to the fatty acyl-CoA reductase family.</text>
</comment>
<dbReference type="InterPro" id="IPR026055">
    <property type="entry name" value="FAR"/>
</dbReference>
<feature type="domain" description="Thioester reductase (TE)" evidence="2">
    <location>
        <begin position="17"/>
        <end position="70"/>
    </location>
</feature>
<dbReference type="PANTHER" id="PTHR11011:SF99">
    <property type="entry name" value="FATTY ACYL-COA REDUCTASE 3"/>
    <property type="match status" value="1"/>
</dbReference>
<organism evidence="3 4">
    <name type="scientific">Papaver somniferum</name>
    <name type="common">Opium poppy</name>
    <dbReference type="NCBI Taxonomy" id="3469"/>
    <lineage>
        <taxon>Eukaryota</taxon>
        <taxon>Viridiplantae</taxon>
        <taxon>Streptophyta</taxon>
        <taxon>Embryophyta</taxon>
        <taxon>Tracheophyta</taxon>
        <taxon>Spermatophyta</taxon>
        <taxon>Magnoliopsida</taxon>
        <taxon>Ranunculales</taxon>
        <taxon>Papaveraceae</taxon>
        <taxon>Papaveroideae</taxon>
        <taxon>Papaver</taxon>
    </lineage>
</organism>
<keyword evidence="1" id="KW-0521">NADP</keyword>
<name>A0A4Y7KW72_PAPSO</name>
<dbReference type="OMA" id="SATMEQG"/>
<keyword evidence="1" id="KW-0443">Lipid metabolism</keyword>
<comment type="catalytic activity">
    <reaction evidence="1">
        <text>a long-chain fatty acyl-CoA + 2 NADPH + 2 H(+) = a long-chain primary fatty alcohol + 2 NADP(+) + CoA</text>
        <dbReference type="Rhea" id="RHEA:52716"/>
        <dbReference type="ChEBI" id="CHEBI:15378"/>
        <dbReference type="ChEBI" id="CHEBI:57287"/>
        <dbReference type="ChEBI" id="CHEBI:57783"/>
        <dbReference type="ChEBI" id="CHEBI:58349"/>
        <dbReference type="ChEBI" id="CHEBI:77396"/>
        <dbReference type="ChEBI" id="CHEBI:83139"/>
        <dbReference type="EC" id="1.2.1.84"/>
    </reaction>
</comment>
<dbReference type="InterPro" id="IPR036291">
    <property type="entry name" value="NAD(P)-bd_dom_sf"/>
</dbReference>
<comment type="function">
    <text evidence="1">Catalyzes the reduction of fatty acyl-CoA to fatty alcohols.</text>
</comment>
<keyword evidence="4" id="KW-1185">Reference proteome</keyword>
<evidence type="ECO:0000259" key="2">
    <source>
        <dbReference type="Pfam" id="PF07993"/>
    </source>
</evidence>
<keyword evidence="1" id="KW-0444">Lipid biosynthesis</keyword>
<reference evidence="3 4" key="1">
    <citation type="journal article" date="2018" name="Science">
        <title>The opium poppy genome and morphinan production.</title>
        <authorList>
            <person name="Guo L."/>
            <person name="Winzer T."/>
            <person name="Yang X."/>
            <person name="Li Y."/>
            <person name="Ning Z."/>
            <person name="He Z."/>
            <person name="Teodor R."/>
            <person name="Lu Y."/>
            <person name="Bowser T.A."/>
            <person name="Graham I.A."/>
            <person name="Ye K."/>
        </authorList>
    </citation>
    <scope>NUCLEOTIDE SEQUENCE [LARGE SCALE GENOMIC DNA]</scope>
    <source>
        <strain evidence="4">cv. HN1</strain>
        <tissue evidence="3">Leaves</tissue>
    </source>
</reference>
<sequence length="72" mass="8252">MEFNGIVQSLENKVIFITGSTGYLSKLFVEKILRVHPNVTHLFLLLRPADAVYPTLRLHKDVIGKELFSVKR</sequence>